<dbReference type="AlphaFoldDB" id="A0A3B1AD99"/>
<reference evidence="1" key="1">
    <citation type="submission" date="2018-06" db="EMBL/GenBank/DDBJ databases">
        <authorList>
            <person name="Zhirakovskaya E."/>
        </authorList>
    </citation>
    <scope>NUCLEOTIDE SEQUENCE</scope>
</reference>
<name>A0A3B1AD99_9ZZZZ</name>
<sequence length="40" mass="4826">MLLIECRFKVIIKNNCHLWQLIMKKHKNVLARSFEITAKN</sequence>
<evidence type="ECO:0000313" key="1">
    <source>
        <dbReference type="EMBL" id="VAX03849.1"/>
    </source>
</evidence>
<dbReference type="EMBL" id="UOFU01000352">
    <property type="protein sequence ID" value="VAX03849.1"/>
    <property type="molecule type" value="Genomic_DNA"/>
</dbReference>
<accession>A0A3B1AD99</accession>
<proteinExistence type="predicted"/>
<protein>
    <submittedName>
        <fullName evidence="1">Uncharacterized protein</fullName>
    </submittedName>
</protein>
<gene>
    <name evidence="1" type="ORF">MNBD_GAMMA20-444</name>
</gene>
<organism evidence="1">
    <name type="scientific">hydrothermal vent metagenome</name>
    <dbReference type="NCBI Taxonomy" id="652676"/>
    <lineage>
        <taxon>unclassified sequences</taxon>
        <taxon>metagenomes</taxon>
        <taxon>ecological metagenomes</taxon>
    </lineage>
</organism>